<feature type="transmembrane region" description="Helical" evidence="1">
    <location>
        <begin position="108"/>
        <end position="131"/>
    </location>
</feature>
<keyword evidence="1" id="KW-1133">Transmembrane helix</keyword>
<protein>
    <recommendedName>
        <fullName evidence="4">ABC-2 type transport system permease protein</fullName>
    </recommendedName>
</protein>
<evidence type="ECO:0000313" key="2">
    <source>
        <dbReference type="EMBL" id="GAA2582331.1"/>
    </source>
</evidence>
<keyword evidence="1" id="KW-0812">Transmembrane</keyword>
<feature type="transmembrane region" description="Helical" evidence="1">
    <location>
        <begin position="331"/>
        <end position="352"/>
    </location>
</feature>
<keyword evidence="3" id="KW-1185">Reference proteome</keyword>
<gene>
    <name evidence="2" type="ORF">GCM10009862_21750</name>
</gene>
<evidence type="ECO:0000256" key="1">
    <source>
        <dbReference type="SAM" id="Phobius"/>
    </source>
</evidence>
<evidence type="ECO:0000313" key="3">
    <source>
        <dbReference type="Proteomes" id="UP001500274"/>
    </source>
</evidence>
<dbReference type="RefSeq" id="WP_344229416.1">
    <property type="nucleotide sequence ID" value="NZ_BAAARI010000014.1"/>
</dbReference>
<sequence>MSGSVRTAVALWRQRGARSGGERAFTVYLVAMVALVAVVPVVRAVWLSAAGPDGLSLFADPRAPRVIALMTSVVWSAALAWGPSRGPALRPPALTYALAASAVPRSRAFLWPVLTAGVFSIGLWTVGAVLAGGSLAVNGVASAGAVIGFAAAAALGGVVTVGAWLLGQALPRLALPAATVVLGLGVLAVAVPAASTLTPVGWVAASYPLGEATSGLVPLAALALSLSAMVPWLLDRLRTDELLAQAARADAAQTSVVGLDLGQAADVYRARPAHARRLSAVGARGQLWAVILRRDAVGALRTPLRLALGATALTLAGIVAVLAVVPGAPTLVLGAVAGLLAFAGLGPVTDGIRHAASAAADVPLYGVTDASLVALHALFPLVAAIALATLAAGLAAAASAVGAVTVLAVALLVLMALALRLAGALKGSMPVALLAPVSTPMGDPMAGVRLVWALDAAVLAAASGAAIALLPAAPVATCALAGVIAAMIAVRWRSRR</sequence>
<feature type="transmembrane region" description="Helical" evidence="1">
    <location>
        <begin position="173"/>
        <end position="195"/>
    </location>
</feature>
<reference evidence="2 3" key="1">
    <citation type="journal article" date="2019" name="Int. J. Syst. Evol. Microbiol.">
        <title>The Global Catalogue of Microorganisms (GCM) 10K type strain sequencing project: providing services to taxonomists for standard genome sequencing and annotation.</title>
        <authorList>
            <consortium name="The Broad Institute Genomics Platform"/>
            <consortium name="The Broad Institute Genome Sequencing Center for Infectious Disease"/>
            <person name="Wu L."/>
            <person name="Ma J."/>
        </authorList>
    </citation>
    <scope>NUCLEOTIDE SEQUENCE [LARGE SCALE GENOMIC DNA]</scope>
    <source>
        <strain evidence="2 3">JCM 16365</strain>
    </source>
</reference>
<dbReference type="Proteomes" id="UP001500274">
    <property type="component" value="Unassembled WGS sequence"/>
</dbReference>
<feature type="transmembrane region" description="Helical" evidence="1">
    <location>
        <begin position="304"/>
        <end position="325"/>
    </location>
</feature>
<feature type="transmembrane region" description="Helical" evidence="1">
    <location>
        <begin position="474"/>
        <end position="492"/>
    </location>
</feature>
<feature type="transmembrane region" description="Helical" evidence="1">
    <location>
        <begin position="25"/>
        <end position="46"/>
    </location>
</feature>
<feature type="transmembrane region" description="Helical" evidence="1">
    <location>
        <begin position="66"/>
        <end position="82"/>
    </location>
</feature>
<proteinExistence type="predicted"/>
<comment type="caution">
    <text evidence="2">The sequence shown here is derived from an EMBL/GenBank/DDBJ whole genome shotgun (WGS) entry which is preliminary data.</text>
</comment>
<accession>A0ABN3PGF4</accession>
<organism evidence="2 3">
    <name type="scientific">Microbacterium binotii</name>
    <dbReference type="NCBI Taxonomy" id="462710"/>
    <lineage>
        <taxon>Bacteria</taxon>
        <taxon>Bacillati</taxon>
        <taxon>Actinomycetota</taxon>
        <taxon>Actinomycetes</taxon>
        <taxon>Micrococcales</taxon>
        <taxon>Microbacteriaceae</taxon>
        <taxon>Microbacterium</taxon>
    </lineage>
</organism>
<evidence type="ECO:0008006" key="4">
    <source>
        <dbReference type="Google" id="ProtNLM"/>
    </source>
</evidence>
<name>A0ABN3PGF4_9MICO</name>
<dbReference type="EMBL" id="BAAARI010000014">
    <property type="protein sequence ID" value="GAA2582331.1"/>
    <property type="molecule type" value="Genomic_DNA"/>
</dbReference>
<feature type="transmembrane region" description="Helical" evidence="1">
    <location>
        <begin position="364"/>
        <end position="388"/>
    </location>
</feature>
<keyword evidence="1" id="KW-0472">Membrane</keyword>
<feature type="transmembrane region" description="Helical" evidence="1">
    <location>
        <begin position="215"/>
        <end position="234"/>
    </location>
</feature>
<feature type="transmembrane region" description="Helical" evidence="1">
    <location>
        <begin position="143"/>
        <end position="166"/>
    </location>
</feature>
<feature type="transmembrane region" description="Helical" evidence="1">
    <location>
        <begin position="394"/>
        <end position="419"/>
    </location>
</feature>